<dbReference type="GO" id="GO:0005886">
    <property type="term" value="C:plasma membrane"/>
    <property type="evidence" value="ECO:0007669"/>
    <property type="project" value="InterPro"/>
</dbReference>
<dbReference type="InterPro" id="IPR024041">
    <property type="entry name" value="NH4_transpt_AmtB-like_dom"/>
</dbReference>
<accession>A0AA36G017</accession>
<dbReference type="AlphaFoldDB" id="A0AA36G017"/>
<evidence type="ECO:0000256" key="3">
    <source>
        <dbReference type="ARBA" id="ARBA00022692"/>
    </source>
</evidence>
<organism evidence="8 9">
    <name type="scientific">Mesorhabditis spiculigera</name>
    <dbReference type="NCBI Taxonomy" id="96644"/>
    <lineage>
        <taxon>Eukaryota</taxon>
        <taxon>Metazoa</taxon>
        <taxon>Ecdysozoa</taxon>
        <taxon>Nematoda</taxon>
        <taxon>Chromadorea</taxon>
        <taxon>Rhabditida</taxon>
        <taxon>Rhabditina</taxon>
        <taxon>Rhabditomorpha</taxon>
        <taxon>Rhabditoidea</taxon>
        <taxon>Rhabditidae</taxon>
        <taxon>Mesorhabditinae</taxon>
        <taxon>Mesorhabditis</taxon>
    </lineage>
</organism>
<dbReference type="GO" id="GO:0097272">
    <property type="term" value="P:ammonium homeostasis"/>
    <property type="evidence" value="ECO:0007669"/>
    <property type="project" value="TreeGrafter"/>
</dbReference>
<evidence type="ECO:0000259" key="7">
    <source>
        <dbReference type="Pfam" id="PF00909"/>
    </source>
</evidence>
<dbReference type="Pfam" id="PF00909">
    <property type="entry name" value="Ammonium_transp"/>
    <property type="match status" value="2"/>
</dbReference>
<proteinExistence type="inferred from homology"/>
<evidence type="ECO:0000256" key="5">
    <source>
        <dbReference type="ARBA" id="ARBA00023136"/>
    </source>
</evidence>
<evidence type="ECO:0000256" key="1">
    <source>
        <dbReference type="ARBA" id="ARBA00004141"/>
    </source>
</evidence>
<dbReference type="PRINTS" id="PR00342">
    <property type="entry name" value="RHESUSRHD"/>
</dbReference>
<dbReference type="Gene3D" id="1.10.3430.10">
    <property type="entry name" value="Ammonium transporter AmtB like domains"/>
    <property type="match status" value="2"/>
</dbReference>
<evidence type="ECO:0000256" key="4">
    <source>
        <dbReference type="ARBA" id="ARBA00022989"/>
    </source>
</evidence>
<feature type="domain" description="Ammonium transporter AmtB-like" evidence="7">
    <location>
        <begin position="66"/>
        <end position="154"/>
    </location>
</feature>
<keyword evidence="3 6" id="KW-0812">Transmembrane</keyword>
<feature type="transmembrane region" description="Helical" evidence="6">
    <location>
        <begin position="130"/>
        <end position="148"/>
    </location>
</feature>
<keyword evidence="9" id="KW-1185">Reference proteome</keyword>
<dbReference type="PANTHER" id="PTHR11730">
    <property type="entry name" value="AMMONIUM TRANSPORTER"/>
    <property type="match status" value="1"/>
</dbReference>
<dbReference type="EMBL" id="CATQJA010001709">
    <property type="protein sequence ID" value="CAJ0568302.1"/>
    <property type="molecule type" value="Genomic_DNA"/>
</dbReference>
<dbReference type="InterPro" id="IPR002229">
    <property type="entry name" value="RhesusRHD"/>
</dbReference>
<name>A0AA36G017_9BILA</name>
<feature type="domain" description="Ammonium transporter AmtB-like" evidence="7">
    <location>
        <begin position="7"/>
        <end position="64"/>
    </location>
</feature>
<dbReference type="InterPro" id="IPR029020">
    <property type="entry name" value="Ammonium/urea_transptr"/>
</dbReference>
<evidence type="ECO:0000313" key="9">
    <source>
        <dbReference type="Proteomes" id="UP001177023"/>
    </source>
</evidence>
<feature type="transmembrane region" description="Helical" evidence="6">
    <location>
        <begin position="97"/>
        <end position="118"/>
    </location>
</feature>
<dbReference type="SUPFAM" id="SSF111352">
    <property type="entry name" value="Ammonium transporter"/>
    <property type="match status" value="1"/>
</dbReference>
<feature type="non-terminal residue" evidence="8">
    <location>
        <position position="1"/>
    </location>
</feature>
<feature type="transmembrane region" description="Helical" evidence="6">
    <location>
        <begin position="14"/>
        <end position="35"/>
    </location>
</feature>
<feature type="transmembrane region" description="Helical" evidence="6">
    <location>
        <begin position="67"/>
        <end position="91"/>
    </location>
</feature>
<dbReference type="GO" id="GO:0008519">
    <property type="term" value="F:ammonium channel activity"/>
    <property type="evidence" value="ECO:0007669"/>
    <property type="project" value="InterPro"/>
</dbReference>
<feature type="transmembrane region" description="Helical" evidence="6">
    <location>
        <begin position="154"/>
        <end position="174"/>
    </location>
</feature>
<dbReference type="PANTHER" id="PTHR11730:SF60">
    <property type="entry name" value="RH50, ISOFORM D"/>
    <property type="match status" value="1"/>
</dbReference>
<comment type="caution">
    <text evidence="8">The sequence shown here is derived from an EMBL/GenBank/DDBJ whole genome shotgun (WGS) entry which is preliminary data.</text>
</comment>
<reference evidence="8" key="1">
    <citation type="submission" date="2023-06" db="EMBL/GenBank/DDBJ databases">
        <authorList>
            <person name="Delattre M."/>
        </authorList>
    </citation>
    <scope>NUCLEOTIDE SEQUENCE</scope>
    <source>
        <strain evidence="8">AF72</strain>
    </source>
</reference>
<comment type="subcellular location">
    <subcellularLocation>
        <location evidence="1">Membrane</location>
        <topology evidence="1">Multi-pass membrane protein</topology>
    </subcellularLocation>
</comment>
<evidence type="ECO:0000256" key="2">
    <source>
        <dbReference type="ARBA" id="ARBA00011036"/>
    </source>
</evidence>
<comment type="similarity">
    <text evidence="2">Belongs to the ammonium transporter (TC 2.A.49) family. Rh subfamily.</text>
</comment>
<protein>
    <recommendedName>
        <fullName evidence="7">Ammonium transporter AmtB-like domain-containing protein</fullName>
    </recommendedName>
</protein>
<evidence type="ECO:0000313" key="8">
    <source>
        <dbReference type="EMBL" id="CAJ0568302.1"/>
    </source>
</evidence>
<evidence type="ECO:0000256" key="6">
    <source>
        <dbReference type="SAM" id="Phobius"/>
    </source>
</evidence>
<gene>
    <name evidence="8" type="ORF">MSPICULIGERA_LOCUS6826</name>
</gene>
<keyword evidence="5 6" id="KW-0472">Membrane</keyword>
<dbReference type="Proteomes" id="UP001177023">
    <property type="component" value="Unassembled WGS sequence"/>
</dbReference>
<keyword evidence="4 6" id="KW-1133">Transmembrane helix</keyword>
<sequence length="209" mass="22842">MEWVVVDKLMINDAGGSIVLHTFGAYFGLACSLVLQRKSQREHPNEGSIYHSDQFAMIGSIFLWRKFDMVTIANSTLAGGVAIGTIANVILEPVYAILIGFIAGIVSVLGYKFLTPFLTERIGLHDTCGVHNLHGMPGLIAGIVSVIAATHQLAAIFIILGASLLSGALTSLFLRLKFWRQLDDEAHYSDAEFFEIPDDFERVTATARE</sequence>